<dbReference type="OrthoDB" id="9810734at2"/>
<dbReference type="EMBL" id="QOVF01000001">
    <property type="protein sequence ID" value="KAA0696387.1"/>
    <property type="molecule type" value="Genomic_DNA"/>
</dbReference>
<keyword evidence="2" id="KW-0560">Oxidoreductase</keyword>
<sequence>MTTTTSPVALVTGAGSGIGRATALALLRAGYRVVLAGRRAEPLEATVAAAANLAEHSLMVVTDVRQPASVTALFDRTLERFGRLDLLFNNAGTGAPPVPLEDISFEHWQATVETNLTGAFLCTQQAFKIMKSQQPMGGRIINNGSISAHAPRPNSAPYTATKHAITGLTKSTSLDGRRYNIACGQIDIGNAATEMTERMKHGVPQANGEIAQEAMMDVEHVAQAVVQMANLPLESNIQFMTIMATKMPFVGRG</sequence>
<reference evidence="4 5" key="1">
    <citation type="submission" date="2018-07" db="EMBL/GenBank/DDBJ databases">
        <title>Pseudomonas laoshanensis sp. nov., isolated from soil.</title>
        <authorList>
            <person name="Sun J."/>
            <person name="Yu L."/>
            <person name="Wang M."/>
            <person name="Zhang C."/>
        </authorList>
    </citation>
    <scope>NUCLEOTIDE SEQUENCE [LARGE SCALE GENOMIC DNA]</scope>
    <source>
        <strain evidence="4 5">Y22</strain>
    </source>
</reference>
<dbReference type="AlphaFoldDB" id="A0A7V7KY50"/>
<dbReference type="Gene3D" id="3.40.50.720">
    <property type="entry name" value="NAD(P)-binding Rossmann-like Domain"/>
    <property type="match status" value="1"/>
</dbReference>
<dbReference type="PRINTS" id="PR00081">
    <property type="entry name" value="GDHRDH"/>
</dbReference>
<evidence type="ECO:0000256" key="1">
    <source>
        <dbReference type="ARBA" id="ARBA00006484"/>
    </source>
</evidence>
<dbReference type="FunFam" id="3.40.50.720:FF:000084">
    <property type="entry name" value="Short-chain dehydrogenase reductase"/>
    <property type="match status" value="1"/>
</dbReference>
<dbReference type="Pfam" id="PF00106">
    <property type="entry name" value="adh_short"/>
    <property type="match status" value="1"/>
</dbReference>
<dbReference type="InterPro" id="IPR002347">
    <property type="entry name" value="SDR_fam"/>
</dbReference>
<evidence type="ECO:0000313" key="5">
    <source>
        <dbReference type="Proteomes" id="UP000463138"/>
    </source>
</evidence>
<dbReference type="RefSeq" id="WP_149331354.1">
    <property type="nucleotide sequence ID" value="NZ_QOVF01000001.1"/>
</dbReference>
<organism evidence="4 5">
    <name type="scientific">Halopseudomonas laoshanensis</name>
    <dbReference type="NCBI Taxonomy" id="2268758"/>
    <lineage>
        <taxon>Bacteria</taxon>
        <taxon>Pseudomonadati</taxon>
        <taxon>Pseudomonadota</taxon>
        <taxon>Gammaproteobacteria</taxon>
        <taxon>Pseudomonadales</taxon>
        <taxon>Pseudomonadaceae</taxon>
        <taxon>Halopseudomonas</taxon>
    </lineage>
</organism>
<dbReference type="GO" id="GO:0016491">
    <property type="term" value="F:oxidoreductase activity"/>
    <property type="evidence" value="ECO:0007669"/>
    <property type="project" value="UniProtKB-KW"/>
</dbReference>
<comment type="caution">
    <text evidence="4">The sequence shown here is derived from an EMBL/GenBank/DDBJ whole genome shotgun (WGS) entry which is preliminary data.</text>
</comment>
<dbReference type="PROSITE" id="PS00061">
    <property type="entry name" value="ADH_SHORT"/>
    <property type="match status" value="1"/>
</dbReference>
<gene>
    <name evidence="4" type="ORF">DT594_03280</name>
</gene>
<evidence type="ECO:0000256" key="2">
    <source>
        <dbReference type="ARBA" id="ARBA00023002"/>
    </source>
</evidence>
<evidence type="ECO:0000313" key="4">
    <source>
        <dbReference type="EMBL" id="KAA0696387.1"/>
    </source>
</evidence>
<comment type="similarity">
    <text evidence="1 3">Belongs to the short-chain dehydrogenases/reductases (SDR) family.</text>
</comment>
<dbReference type="PANTHER" id="PTHR43669">
    <property type="entry name" value="5-KETO-D-GLUCONATE 5-REDUCTASE"/>
    <property type="match status" value="1"/>
</dbReference>
<dbReference type="PANTHER" id="PTHR43669:SF12">
    <property type="entry name" value="BLR5618 PROTEIN"/>
    <property type="match status" value="1"/>
</dbReference>
<dbReference type="CDD" id="cd05233">
    <property type="entry name" value="SDR_c"/>
    <property type="match status" value="1"/>
</dbReference>
<dbReference type="Proteomes" id="UP000463138">
    <property type="component" value="Unassembled WGS sequence"/>
</dbReference>
<evidence type="ECO:0000256" key="3">
    <source>
        <dbReference type="RuleBase" id="RU000363"/>
    </source>
</evidence>
<keyword evidence="5" id="KW-1185">Reference proteome</keyword>
<accession>A0A7V7KY50</accession>
<dbReference type="InterPro" id="IPR020904">
    <property type="entry name" value="Sc_DH/Rdtase_CS"/>
</dbReference>
<proteinExistence type="inferred from homology"/>
<dbReference type="PRINTS" id="PR00080">
    <property type="entry name" value="SDRFAMILY"/>
</dbReference>
<name>A0A7V7KY50_9GAMM</name>
<protein>
    <submittedName>
        <fullName evidence="4">SDR family NAD(P)-dependent oxidoreductase</fullName>
    </submittedName>
</protein>
<dbReference type="SUPFAM" id="SSF51735">
    <property type="entry name" value="NAD(P)-binding Rossmann-fold domains"/>
    <property type="match status" value="1"/>
</dbReference>
<dbReference type="InterPro" id="IPR036291">
    <property type="entry name" value="NAD(P)-bd_dom_sf"/>
</dbReference>